<evidence type="ECO:0000313" key="2">
    <source>
        <dbReference type="EMBL" id="OEU20122.1"/>
    </source>
</evidence>
<feature type="compositionally biased region" description="Low complexity" evidence="1">
    <location>
        <begin position="20"/>
        <end position="39"/>
    </location>
</feature>
<dbReference type="EMBL" id="KV784355">
    <property type="protein sequence ID" value="OEU20122.1"/>
    <property type="molecule type" value="Genomic_DNA"/>
</dbReference>
<sequence>MQQQQRARSRRVSELMQMQSSISNNGTNNNTISSGSSSSMTQKQATLHNCLSSEFGIPFDPTMGGRRCSLGFVRTAARRNSLLHDGEQIDFNNKKFFFTSQYN</sequence>
<evidence type="ECO:0000256" key="1">
    <source>
        <dbReference type="SAM" id="MobiDB-lite"/>
    </source>
</evidence>
<evidence type="ECO:0000313" key="3">
    <source>
        <dbReference type="Proteomes" id="UP000095751"/>
    </source>
</evidence>
<keyword evidence="3" id="KW-1185">Reference proteome</keyword>
<protein>
    <submittedName>
        <fullName evidence="2">Uncharacterized protein</fullName>
    </submittedName>
</protein>
<organism evidence="2 3">
    <name type="scientific">Fragilariopsis cylindrus CCMP1102</name>
    <dbReference type="NCBI Taxonomy" id="635003"/>
    <lineage>
        <taxon>Eukaryota</taxon>
        <taxon>Sar</taxon>
        <taxon>Stramenopiles</taxon>
        <taxon>Ochrophyta</taxon>
        <taxon>Bacillariophyta</taxon>
        <taxon>Bacillariophyceae</taxon>
        <taxon>Bacillariophycidae</taxon>
        <taxon>Bacillariales</taxon>
        <taxon>Bacillariaceae</taxon>
        <taxon>Fragilariopsis</taxon>
    </lineage>
</organism>
<dbReference type="Proteomes" id="UP000095751">
    <property type="component" value="Unassembled WGS sequence"/>
</dbReference>
<dbReference type="InParanoid" id="A0A1E7FPN0"/>
<dbReference type="AlphaFoldDB" id="A0A1E7FPN0"/>
<name>A0A1E7FPN0_9STRA</name>
<proteinExistence type="predicted"/>
<reference evidence="2 3" key="1">
    <citation type="submission" date="2016-09" db="EMBL/GenBank/DDBJ databases">
        <title>Extensive genetic diversity and differential bi-allelic expression allows diatom success in the polar Southern Ocean.</title>
        <authorList>
            <consortium name="DOE Joint Genome Institute"/>
            <person name="Mock T."/>
            <person name="Otillar R.P."/>
            <person name="Strauss J."/>
            <person name="Dupont C."/>
            <person name="Frickenhaus S."/>
            <person name="Maumus F."/>
            <person name="Mcmullan M."/>
            <person name="Sanges R."/>
            <person name="Schmutz J."/>
            <person name="Toseland A."/>
            <person name="Valas R."/>
            <person name="Veluchamy A."/>
            <person name="Ward B.J."/>
            <person name="Allen A."/>
            <person name="Barry K."/>
            <person name="Falciatore A."/>
            <person name="Ferrante M."/>
            <person name="Fortunato A.E."/>
            <person name="Gloeckner G."/>
            <person name="Gruber A."/>
            <person name="Hipkin R."/>
            <person name="Janech M."/>
            <person name="Kroth P."/>
            <person name="Leese F."/>
            <person name="Lindquist E."/>
            <person name="Lyon B.R."/>
            <person name="Martin J."/>
            <person name="Mayer C."/>
            <person name="Parker M."/>
            <person name="Quesneville H."/>
            <person name="Raymond J."/>
            <person name="Uhlig C."/>
            <person name="Valentin K.U."/>
            <person name="Worden A.Z."/>
            <person name="Armbrust E.V."/>
            <person name="Bowler C."/>
            <person name="Green B."/>
            <person name="Moulton V."/>
            <person name="Van Oosterhout C."/>
            <person name="Grigoriev I."/>
        </authorList>
    </citation>
    <scope>NUCLEOTIDE SEQUENCE [LARGE SCALE GENOMIC DNA]</scope>
    <source>
        <strain evidence="2 3">CCMP1102</strain>
    </source>
</reference>
<accession>A0A1E7FPN0</accession>
<gene>
    <name evidence="2" type="ORF">FRACYDRAFT_268184</name>
</gene>
<dbReference type="KEGG" id="fcy:FRACYDRAFT_268184"/>
<feature type="region of interest" description="Disordered" evidence="1">
    <location>
        <begin position="1"/>
        <end position="45"/>
    </location>
</feature>